<keyword evidence="2" id="KW-0812">Transmembrane</keyword>
<feature type="compositionally biased region" description="Polar residues" evidence="1">
    <location>
        <begin position="135"/>
        <end position="144"/>
    </location>
</feature>
<name>A0A366KFI9_9BIFI</name>
<feature type="compositionally biased region" description="Basic and acidic residues" evidence="1">
    <location>
        <begin position="117"/>
        <end position="126"/>
    </location>
</feature>
<sequence>MNANETTSKAEKATVGSRGSMVKTVLVTSVSALVVLALASALVLFEPLPALVDQGRSADSGARRISQLNLTTYCPSRMKVADAAGFGEVKPDEGDIASSVRYAAFGPVYSSTATGLDGRKPIRLQDTDPGDDDQVQTATGNADKNASLQTTRLLKASVGAGTAAATVSWATSGDLRGVQAASCTPAAFEHDFLLPATQKGWAQQLVVFNPSTKAASVNLEAYGTKAGGALSLNTRGTVTVKAGGEATYDLAAAAPDQAGLYVHLTGSDAPVCAVVRLTSMSGNEARGSDFASEAGPPAREAFLPGVEGGDQAQLLLMSRGRAHIQAFWVTASGPVKAKEANLPGGRVGVIGLGQAPDDAVGLKVEADGPVSATAELSRSGSGGQTDFAMLSPQPPLGVGALTLPDQARGRILLLNTTARTVSAKILGFDAKGTRAGSKTVKLDADQGLGIGMDELGAGAVIARLDDSDKALSWAVRVDVEAVSKADLAGLAIVTPQSLQPRTATVSAREDRSLAR</sequence>
<dbReference type="EMBL" id="PDCH01000001">
    <property type="protein sequence ID" value="RBQ00023.1"/>
    <property type="molecule type" value="Genomic_DNA"/>
</dbReference>
<keyword evidence="4" id="KW-1185">Reference proteome</keyword>
<dbReference type="AlphaFoldDB" id="A0A366KFI9"/>
<gene>
    <name evidence="3" type="ORF">CRD59_00740</name>
</gene>
<keyword evidence="2" id="KW-0472">Membrane</keyword>
<proteinExistence type="predicted"/>
<evidence type="ECO:0000313" key="3">
    <source>
        <dbReference type="EMBL" id="RBQ00023.1"/>
    </source>
</evidence>
<dbReference type="Proteomes" id="UP000252345">
    <property type="component" value="Unassembled WGS sequence"/>
</dbReference>
<evidence type="ECO:0000256" key="1">
    <source>
        <dbReference type="SAM" id="MobiDB-lite"/>
    </source>
</evidence>
<evidence type="ECO:0008006" key="5">
    <source>
        <dbReference type="Google" id="ProtNLM"/>
    </source>
</evidence>
<accession>A0A366KFI9</accession>
<feature type="region of interest" description="Disordered" evidence="1">
    <location>
        <begin position="116"/>
        <end position="144"/>
    </location>
</feature>
<dbReference type="InterPro" id="IPR043777">
    <property type="entry name" value="DUF5719"/>
</dbReference>
<evidence type="ECO:0000313" key="4">
    <source>
        <dbReference type="Proteomes" id="UP000252345"/>
    </source>
</evidence>
<organism evidence="3 4">
    <name type="scientific">Bifidobacterium xylocopae</name>
    <dbReference type="NCBI Taxonomy" id="2493119"/>
    <lineage>
        <taxon>Bacteria</taxon>
        <taxon>Bacillati</taxon>
        <taxon>Actinomycetota</taxon>
        <taxon>Actinomycetes</taxon>
        <taxon>Bifidobacteriales</taxon>
        <taxon>Bifidobacteriaceae</taxon>
        <taxon>Bifidobacterium</taxon>
    </lineage>
</organism>
<dbReference type="OrthoDB" id="3240451at2"/>
<evidence type="ECO:0000256" key="2">
    <source>
        <dbReference type="SAM" id="Phobius"/>
    </source>
</evidence>
<reference evidence="3 4" key="1">
    <citation type="submission" date="2017-10" db="EMBL/GenBank/DDBJ databases">
        <title>Bifidobacterium xylocopum sp. nov. and Bifidobacterium aemilianum sp. nov., from the carpenter bee (Xylocopa violacea) digestive tract.</title>
        <authorList>
            <person name="Alberoni D."/>
            <person name="Baffoni L."/>
            <person name="Di Gioia D."/>
            <person name="Gaggia F."/>
            <person name="Biavati B."/>
        </authorList>
    </citation>
    <scope>NUCLEOTIDE SEQUENCE [LARGE SCALE GENOMIC DNA]</scope>
    <source>
        <strain evidence="3 4">XV2</strain>
    </source>
</reference>
<feature type="transmembrane region" description="Helical" evidence="2">
    <location>
        <begin position="21"/>
        <end position="45"/>
    </location>
</feature>
<keyword evidence="2" id="KW-1133">Transmembrane helix</keyword>
<protein>
    <recommendedName>
        <fullName evidence="5">Organic solvents resistance ABC transporter permease</fullName>
    </recommendedName>
</protein>
<comment type="caution">
    <text evidence="3">The sequence shown here is derived from an EMBL/GenBank/DDBJ whole genome shotgun (WGS) entry which is preliminary data.</text>
</comment>
<dbReference type="RefSeq" id="WP_113852683.1">
    <property type="nucleotide sequence ID" value="NZ_PDCH01000001.1"/>
</dbReference>
<dbReference type="Pfam" id="PF18986">
    <property type="entry name" value="DUF5719"/>
    <property type="match status" value="1"/>
</dbReference>